<keyword evidence="3" id="KW-1185">Reference proteome</keyword>
<feature type="compositionally biased region" description="Basic and acidic residues" evidence="1">
    <location>
        <begin position="96"/>
        <end position="123"/>
    </location>
</feature>
<protein>
    <submittedName>
        <fullName evidence="2">Uncharacterized protein</fullName>
    </submittedName>
</protein>
<dbReference type="EMBL" id="CADEAL010000395">
    <property type="protein sequence ID" value="CAB1419537.1"/>
    <property type="molecule type" value="Genomic_DNA"/>
</dbReference>
<evidence type="ECO:0000313" key="2">
    <source>
        <dbReference type="EMBL" id="CAB1419537.1"/>
    </source>
</evidence>
<comment type="caution">
    <text evidence="2">The sequence shown here is derived from an EMBL/GenBank/DDBJ whole genome shotgun (WGS) entry which is preliminary data.</text>
</comment>
<evidence type="ECO:0000313" key="3">
    <source>
        <dbReference type="Proteomes" id="UP001153269"/>
    </source>
</evidence>
<name>A0A9N7YB21_PLEPL</name>
<feature type="compositionally biased region" description="Basic and acidic residues" evidence="1">
    <location>
        <begin position="71"/>
        <end position="89"/>
    </location>
</feature>
<gene>
    <name evidence="2" type="ORF">PLEPLA_LOCUS7385</name>
</gene>
<dbReference type="Proteomes" id="UP001153269">
    <property type="component" value="Unassembled WGS sequence"/>
</dbReference>
<feature type="region of interest" description="Disordered" evidence="1">
    <location>
        <begin position="1"/>
        <end position="188"/>
    </location>
</feature>
<reference evidence="2" key="1">
    <citation type="submission" date="2020-03" db="EMBL/GenBank/DDBJ databases">
        <authorList>
            <person name="Weist P."/>
        </authorList>
    </citation>
    <scope>NUCLEOTIDE SEQUENCE</scope>
</reference>
<accession>A0A9N7YB21</accession>
<organism evidence="2 3">
    <name type="scientific">Pleuronectes platessa</name>
    <name type="common">European plaice</name>
    <dbReference type="NCBI Taxonomy" id="8262"/>
    <lineage>
        <taxon>Eukaryota</taxon>
        <taxon>Metazoa</taxon>
        <taxon>Chordata</taxon>
        <taxon>Craniata</taxon>
        <taxon>Vertebrata</taxon>
        <taxon>Euteleostomi</taxon>
        <taxon>Actinopterygii</taxon>
        <taxon>Neopterygii</taxon>
        <taxon>Teleostei</taxon>
        <taxon>Neoteleostei</taxon>
        <taxon>Acanthomorphata</taxon>
        <taxon>Carangaria</taxon>
        <taxon>Pleuronectiformes</taxon>
        <taxon>Pleuronectoidei</taxon>
        <taxon>Pleuronectidae</taxon>
        <taxon>Pleuronectes</taxon>
    </lineage>
</organism>
<feature type="compositionally biased region" description="Low complexity" evidence="1">
    <location>
        <begin position="9"/>
        <end position="20"/>
    </location>
</feature>
<evidence type="ECO:0000256" key="1">
    <source>
        <dbReference type="SAM" id="MobiDB-lite"/>
    </source>
</evidence>
<dbReference type="AlphaFoldDB" id="A0A9N7YB21"/>
<feature type="compositionally biased region" description="Basic and acidic residues" evidence="1">
    <location>
        <begin position="161"/>
        <end position="172"/>
    </location>
</feature>
<feature type="compositionally biased region" description="Basic and acidic residues" evidence="1">
    <location>
        <begin position="34"/>
        <end position="57"/>
    </location>
</feature>
<proteinExistence type="predicted"/>
<sequence>MQAAKETQGPPGVRGVGPRRPAGRRRERLTSCPMREKMPKPDHPDQMRSYDRRKDPPAARNQPPGSAHNYTRKDDSHSRTRRPDTDARNKKAKSAPKREQKRPRVERRGQQDYGESRQPHESTGKQTTETCESKRTQSKTTRPKDHSSPPIPPGRRGQHSSKTERKQKDQTPRQHAIKATAATGRRAD</sequence>